<comment type="caution">
    <text evidence="1">The sequence shown here is derived from an EMBL/GenBank/DDBJ whole genome shotgun (WGS) entry which is preliminary data.</text>
</comment>
<dbReference type="EMBL" id="RXHI01000019">
    <property type="protein sequence ID" value="RUA22308.1"/>
    <property type="molecule type" value="Genomic_DNA"/>
</dbReference>
<sequence length="63" mass="7336">MLLLFQHASIALNHAKRGGSRTRFQQCHGRGHARERLQSRFIEALHHERLTRFQPQFSLEAAS</sequence>
<protein>
    <submittedName>
        <fullName evidence="1">Uncharacterized protein</fullName>
    </submittedName>
</protein>
<dbReference type="AlphaFoldDB" id="A0A432JIM1"/>
<accession>A0A432JIM1</accession>
<name>A0A432JIM1_9GAMM</name>
<proteinExistence type="predicted"/>
<reference evidence="1" key="1">
    <citation type="submission" date="2018-12" db="EMBL/GenBank/DDBJ databases">
        <authorList>
            <person name="Jadhav K."/>
            <person name="Kushwaha B."/>
            <person name="Jadhav I."/>
        </authorList>
    </citation>
    <scope>NUCLEOTIDE SEQUENCE [LARGE SCALE GENOMIC DNA]</scope>
    <source>
        <strain evidence="1">SBS 10</strain>
    </source>
</reference>
<gene>
    <name evidence="1" type="ORF">DSL92_06405</name>
</gene>
<evidence type="ECO:0000313" key="1">
    <source>
        <dbReference type="EMBL" id="RUA22308.1"/>
    </source>
</evidence>
<organism evidence="1">
    <name type="scientific">Billgrantia gudaonensis</name>
    <dbReference type="NCBI Taxonomy" id="376427"/>
    <lineage>
        <taxon>Bacteria</taxon>
        <taxon>Pseudomonadati</taxon>
        <taxon>Pseudomonadota</taxon>
        <taxon>Gammaproteobacteria</taxon>
        <taxon>Oceanospirillales</taxon>
        <taxon>Halomonadaceae</taxon>
        <taxon>Billgrantia</taxon>
    </lineage>
</organism>